<name>A0ABD6EBK9_9BILA</name>
<keyword evidence="9" id="KW-0999">Mitochondrion inner membrane</keyword>
<reference evidence="18 19" key="1">
    <citation type="submission" date="2024-08" db="EMBL/GenBank/DDBJ databases">
        <title>Gnathostoma spinigerum genome.</title>
        <authorList>
            <person name="Gonzalez-Bertolin B."/>
            <person name="Monzon S."/>
            <person name="Zaballos A."/>
            <person name="Jimenez P."/>
            <person name="Dekumyoy P."/>
            <person name="Varona S."/>
            <person name="Cuesta I."/>
            <person name="Sumanam S."/>
            <person name="Adisakwattana P."/>
            <person name="Gasser R.B."/>
            <person name="Hernandez-Gonzalez A."/>
            <person name="Young N.D."/>
            <person name="Perteguer M.J."/>
        </authorList>
    </citation>
    <scope>NUCLEOTIDE SEQUENCE [LARGE SCALE GENOMIC DNA]</scope>
    <source>
        <strain evidence="18">AL3</strain>
        <tissue evidence="18">Liver</tissue>
    </source>
</reference>
<dbReference type="PANTHER" id="PTHR13178">
    <property type="entry name" value="NADH-UBIQUINONE OXIDOREDUCTASE SGDH SUBUNIT"/>
    <property type="match status" value="1"/>
</dbReference>
<proteinExistence type="inferred from homology"/>
<accession>A0ABD6EBK9</accession>
<keyword evidence="11" id="KW-0249">Electron transport</keyword>
<evidence type="ECO:0000256" key="10">
    <source>
        <dbReference type="ARBA" id="ARBA00022946"/>
    </source>
</evidence>
<evidence type="ECO:0000256" key="1">
    <source>
        <dbReference type="ARBA" id="ARBA00003195"/>
    </source>
</evidence>
<comment type="subunit">
    <text evidence="4">Complex I is composed of 45 different subunits.</text>
</comment>
<evidence type="ECO:0000256" key="12">
    <source>
        <dbReference type="ARBA" id="ARBA00022989"/>
    </source>
</evidence>
<gene>
    <name evidence="18" type="ORF">AB6A40_001443</name>
</gene>
<comment type="function">
    <text evidence="1">Accessory subunit of the mitochondrial membrane respiratory chain NADH dehydrogenase (Complex I), that is believed not to be involved in catalysis. Complex I functions in the transfer of electrons from NADH to the respiratory chain. The immediate electron acceptor for the enzyme is believed to be ubiquinone.</text>
</comment>
<comment type="caution">
    <text evidence="18">The sequence shown here is derived from an EMBL/GenBank/DDBJ whole genome shotgun (WGS) entry which is preliminary data.</text>
</comment>
<dbReference type="Proteomes" id="UP001608902">
    <property type="component" value="Unassembled WGS sequence"/>
</dbReference>
<evidence type="ECO:0000256" key="3">
    <source>
        <dbReference type="ARBA" id="ARBA00007152"/>
    </source>
</evidence>
<evidence type="ECO:0000256" key="9">
    <source>
        <dbReference type="ARBA" id="ARBA00022792"/>
    </source>
</evidence>
<evidence type="ECO:0000256" key="4">
    <source>
        <dbReference type="ARBA" id="ARBA00011533"/>
    </source>
</evidence>
<evidence type="ECO:0000256" key="16">
    <source>
        <dbReference type="ARBA" id="ARBA00032550"/>
    </source>
</evidence>
<keyword evidence="14 17" id="KW-0472">Membrane</keyword>
<evidence type="ECO:0000256" key="13">
    <source>
        <dbReference type="ARBA" id="ARBA00023128"/>
    </source>
</evidence>
<organism evidence="18 19">
    <name type="scientific">Gnathostoma spinigerum</name>
    <dbReference type="NCBI Taxonomy" id="75299"/>
    <lineage>
        <taxon>Eukaryota</taxon>
        <taxon>Metazoa</taxon>
        <taxon>Ecdysozoa</taxon>
        <taxon>Nematoda</taxon>
        <taxon>Chromadorea</taxon>
        <taxon>Rhabditida</taxon>
        <taxon>Spirurina</taxon>
        <taxon>Gnathostomatomorpha</taxon>
        <taxon>Gnathostomatoidea</taxon>
        <taxon>Gnathostomatidae</taxon>
        <taxon>Gnathostoma</taxon>
    </lineage>
</organism>
<feature type="transmembrane region" description="Helical" evidence="17">
    <location>
        <begin position="54"/>
        <end position="75"/>
    </location>
</feature>
<sequence length="184" mass="22034">MSVLSKAAPSIERSLGILRSMGPLTQSIRSSHARLFVKRPAQLIVNRIKDITHFYIIGIGILPVLVCLIYNHIIYGPCELKDYPTEGPPPHYWQYERTPIRQWWAKHFGVSDIEHHERQLAYFERNSILQRWRQMEDRVRHLEGERWDYKAWTYQPVSSSWVDLGRWQALKMRDQYEEHGHYTY</sequence>
<evidence type="ECO:0000256" key="5">
    <source>
        <dbReference type="ARBA" id="ARBA00015175"/>
    </source>
</evidence>
<keyword evidence="7" id="KW-0679">Respiratory chain</keyword>
<dbReference type="InterPro" id="IPR019173">
    <property type="entry name" value="NADH_UbQ_OxRdtase_B5_su"/>
</dbReference>
<evidence type="ECO:0000256" key="15">
    <source>
        <dbReference type="ARBA" id="ARBA00032395"/>
    </source>
</evidence>
<dbReference type="AlphaFoldDB" id="A0ABD6EBK9"/>
<evidence type="ECO:0000256" key="11">
    <source>
        <dbReference type="ARBA" id="ARBA00022982"/>
    </source>
</evidence>
<comment type="similarity">
    <text evidence="3">Belongs to the complex I NDUFB5 subunit family.</text>
</comment>
<dbReference type="EMBL" id="JBGFUD010000537">
    <property type="protein sequence ID" value="MFH4974734.1"/>
    <property type="molecule type" value="Genomic_DNA"/>
</dbReference>
<dbReference type="PANTHER" id="PTHR13178:SF0">
    <property type="entry name" value="NADH DEHYDROGENASE [UBIQUINONE] 1 BETA SUBCOMPLEX SUBUNIT 5, MITOCHONDRIAL"/>
    <property type="match status" value="1"/>
</dbReference>
<keyword evidence="6" id="KW-0813">Transport</keyword>
<evidence type="ECO:0000256" key="14">
    <source>
        <dbReference type="ARBA" id="ARBA00023136"/>
    </source>
</evidence>
<evidence type="ECO:0000256" key="7">
    <source>
        <dbReference type="ARBA" id="ARBA00022660"/>
    </source>
</evidence>
<evidence type="ECO:0000256" key="2">
    <source>
        <dbReference type="ARBA" id="ARBA00004434"/>
    </source>
</evidence>
<dbReference type="GO" id="GO:0005743">
    <property type="term" value="C:mitochondrial inner membrane"/>
    <property type="evidence" value="ECO:0007669"/>
    <property type="project" value="UniProtKB-SubCell"/>
</dbReference>
<keyword evidence="10" id="KW-0809">Transit peptide</keyword>
<evidence type="ECO:0000256" key="8">
    <source>
        <dbReference type="ARBA" id="ARBA00022692"/>
    </source>
</evidence>
<keyword evidence="8 17" id="KW-0812">Transmembrane</keyword>
<keyword evidence="19" id="KW-1185">Reference proteome</keyword>
<evidence type="ECO:0000313" key="19">
    <source>
        <dbReference type="Proteomes" id="UP001608902"/>
    </source>
</evidence>
<evidence type="ECO:0000313" key="18">
    <source>
        <dbReference type="EMBL" id="MFH4974734.1"/>
    </source>
</evidence>
<evidence type="ECO:0000256" key="17">
    <source>
        <dbReference type="SAM" id="Phobius"/>
    </source>
</evidence>
<comment type="subcellular location">
    <subcellularLocation>
        <location evidence="2">Mitochondrion inner membrane</location>
        <topology evidence="2">Single-pass membrane protein</topology>
    </subcellularLocation>
</comment>
<dbReference type="Pfam" id="PF09781">
    <property type="entry name" value="NDUF_B5"/>
    <property type="match status" value="1"/>
</dbReference>
<protein>
    <recommendedName>
        <fullName evidence="5">NADH dehydrogenase [ubiquinone] 1 beta subcomplex subunit 5, mitochondrial</fullName>
    </recommendedName>
    <alternativeName>
        <fullName evidence="16">Complex I-SGDH</fullName>
    </alternativeName>
    <alternativeName>
        <fullName evidence="15">NADH-ubiquinone oxidoreductase SGDH subunit</fullName>
    </alternativeName>
</protein>
<evidence type="ECO:0000256" key="6">
    <source>
        <dbReference type="ARBA" id="ARBA00022448"/>
    </source>
</evidence>
<keyword evidence="12 17" id="KW-1133">Transmembrane helix</keyword>
<keyword evidence="13" id="KW-0496">Mitochondrion</keyword>